<dbReference type="OrthoDB" id="840210at2"/>
<accession>A0A1N7M5Q7</accession>
<dbReference type="Proteomes" id="UP000186026">
    <property type="component" value="Unassembled WGS sequence"/>
</dbReference>
<sequence length="82" mass="9010">MINLEKLGLSTGEMLQRSQLATIVGSGSASLDNAGSCEIRCNESWQRSMTVNDCTLSTRRFYCPDEENVTCNCGESEDPELL</sequence>
<proteinExistence type="predicted"/>
<dbReference type="STRING" id="529505.SAMN05421761_105114"/>
<reference evidence="2" key="1">
    <citation type="submission" date="2017-01" db="EMBL/GenBank/DDBJ databases">
        <authorList>
            <person name="Varghese N."/>
            <person name="Submissions S."/>
        </authorList>
    </citation>
    <scope>NUCLEOTIDE SEQUENCE [LARGE SCALE GENOMIC DNA]</scope>
    <source>
        <strain evidence="2">DSM 46698</strain>
    </source>
</reference>
<evidence type="ECO:0000313" key="1">
    <source>
        <dbReference type="EMBL" id="SIS81339.1"/>
    </source>
</evidence>
<organism evidence="1 2">
    <name type="scientific">Belliella pelovolcani</name>
    <dbReference type="NCBI Taxonomy" id="529505"/>
    <lineage>
        <taxon>Bacteria</taxon>
        <taxon>Pseudomonadati</taxon>
        <taxon>Bacteroidota</taxon>
        <taxon>Cytophagia</taxon>
        <taxon>Cytophagales</taxon>
        <taxon>Cyclobacteriaceae</taxon>
        <taxon>Belliella</taxon>
    </lineage>
</organism>
<name>A0A1N7M5Q7_9BACT</name>
<protein>
    <submittedName>
        <fullName evidence="1">Uncharacterized protein</fullName>
    </submittedName>
</protein>
<dbReference type="RefSeq" id="WP_076500149.1">
    <property type="nucleotide sequence ID" value="NZ_FTOP01000005.1"/>
</dbReference>
<keyword evidence="2" id="KW-1185">Reference proteome</keyword>
<gene>
    <name evidence="1" type="ORF">SAMN05421761_105114</name>
</gene>
<dbReference type="EMBL" id="FTOP01000005">
    <property type="protein sequence ID" value="SIS81339.1"/>
    <property type="molecule type" value="Genomic_DNA"/>
</dbReference>
<dbReference type="AlphaFoldDB" id="A0A1N7M5Q7"/>
<evidence type="ECO:0000313" key="2">
    <source>
        <dbReference type="Proteomes" id="UP000186026"/>
    </source>
</evidence>